<protein>
    <submittedName>
        <fullName evidence="2">Uncharacterized protein</fullName>
    </submittedName>
</protein>
<sequence>MALPAAPRGASAGCVEQTPSRTHRPSPCLALPPALPTAQALQCAGTPGPALPTDQSSNHEGVMSKGMDQKKNQKKEPTKTLKEKRAAKQEKKGK</sequence>
<proteinExistence type="predicted"/>
<gene>
    <name evidence="2" type="ORF">XOC_0098</name>
</gene>
<dbReference type="Proteomes" id="UP000008851">
    <property type="component" value="Chromosome"/>
</dbReference>
<name>G7TIR3_XANOB</name>
<reference evidence="2 3" key="1">
    <citation type="journal article" date="2011" name="J. Bacteriol.">
        <title>Two new complete genome sequences offer insight into host and tissue specificity of plant pathogenic Xanthomonas spp.</title>
        <authorList>
            <person name="Bogdanove A.J."/>
            <person name="Koebnik R."/>
            <person name="Lu H."/>
            <person name="Furutani A."/>
            <person name="Angiuoli S.V."/>
            <person name="Patil P.B."/>
            <person name="Van Sluys M.A."/>
            <person name="Ryan R.P."/>
            <person name="Meyer D.F."/>
            <person name="Han S.W."/>
            <person name="Aparna G."/>
            <person name="Rajaram M."/>
            <person name="Delcher A.L."/>
            <person name="Phillippy A.M."/>
            <person name="Puiu D."/>
            <person name="Schatz M.C."/>
            <person name="Shumway M."/>
            <person name="Sommer D.D."/>
            <person name="Trapnell C."/>
            <person name="Benahmed F."/>
            <person name="Dimitrov G."/>
            <person name="Madupu R."/>
            <person name="Radune D."/>
            <person name="Sullivan S."/>
            <person name="Jha G."/>
            <person name="Ishihara H."/>
            <person name="Lee S.W."/>
            <person name="Pandey A."/>
            <person name="Sharma V."/>
            <person name="Sriariyanun M."/>
            <person name="Szurek B."/>
            <person name="Vera-Cruz C.M."/>
            <person name="Dorman K.S."/>
            <person name="Ronald P.C."/>
            <person name="Verdier V."/>
            <person name="Dow J.M."/>
            <person name="Sonti R.V."/>
            <person name="Tsuge S."/>
            <person name="Brendel V.P."/>
            <person name="Rabinowicz P.D."/>
            <person name="Leach J.E."/>
            <person name="White F.F."/>
            <person name="Salzberg S.L."/>
        </authorList>
    </citation>
    <scope>NUCLEOTIDE SEQUENCE [LARGE SCALE GENOMIC DNA]</scope>
    <source>
        <strain evidence="2 3">BLS256</strain>
    </source>
</reference>
<evidence type="ECO:0000256" key="1">
    <source>
        <dbReference type="SAM" id="MobiDB-lite"/>
    </source>
</evidence>
<dbReference type="EMBL" id="CP003057">
    <property type="protein sequence ID" value="AEQ94356.1"/>
    <property type="molecule type" value="Genomic_DNA"/>
</dbReference>
<feature type="region of interest" description="Disordered" evidence="1">
    <location>
        <begin position="1"/>
        <end position="94"/>
    </location>
</feature>
<dbReference type="HOGENOM" id="CLU_185401_0_0_6"/>
<feature type="compositionally biased region" description="Low complexity" evidence="1">
    <location>
        <begin position="27"/>
        <end position="44"/>
    </location>
</feature>
<organism evidence="2 3">
    <name type="scientific">Xanthomonas oryzae pv. oryzicola (strain BLS256)</name>
    <dbReference type="NCBI Taxonomy" id="383407"/>
    <lineage>
        <taxon>Bacteria</taxon>
        <taxon>Pseudomonadati</taxon>
        <taxon>Pseudomonadota</taxon>
        <taxon>Gammaproteobacteria</taxon>
        <taxon>Lysobacterales</taxon>
        <taxon>Lysobacteraceae</taxon>
        <taxon>Xanthomonas</taxon>
    </lineage>
</organism>
<feature type="compositionally biased region" description="Basic and acidic residues" evidence="1">
    <location>
        <begin position="67"/>
        <end position="94"/>
    </location>
</feature>
<accession>G7TIR3</accession>
<evidence type="ECO:0000313" key="3">
    <source>
        <dbReference type="Proteomes" id="UP000008851"/>
    </source>
</evidence>
<dbReference type="AlphaFoldDB" id="G7TIR3"/>
<dbReference type="KEGG" id="xor:XOC_0098"/>
<evidence type="ECO:0000313" key="2">
    <source>
        <dbReference type="EMBL" id="AEQ94356.1"/>
    </source>
</evidence>